<dbReference type="PROSITE" id="PS00108">
    <property type="entry name" value="PROTEIN_KINASE_ST"/>
    <property type="match status" value="1"/>
</dbReference>
<dbReference type="OrthoDB" id="3997at2759"/>
<dbReference type="PROSITE" id="PS00107">
    <property type="entry name" value="PROTEIN_KINASE_ATP"/>
    <property type="match status" value="1"/>
</dbReference>
<keyword evidence="2 4" id="KW-0067">ATP-binding</keyword>
<feature type="region of interest" description="Disordered" evidence="5">
    <location>
        <begin position="569"/>
        <end position="596"/>
    </location>
</feature>
<dbReference type="PANTHER" id="PTHR11102">
    <property type="entry name" value="SEL-1-LIKE PROTEIN"/>
    <property type="match status" value="1"/>
</dbReference>
<dbReference type="GO" id="GO:0004672">
    <property type="term" value="F:protein kinase activity"/>
    <property type="evidence" value="ECO:0007669"/>
    <property type="project" value="InterPro"/>
</dbReference>
<dbReference type="OMA" id="ISHACLA"/>
<dbReference type="PROSITE" id="PS50011">
    <property type="entry name" value="PROTEIN_KINASE_DOM"/>
    <property type="match status" value="1"/>
</dbReference>
<feature type="binding site" evidence="4">
    <location>
        <position position="285"/>
    </location>
    <ligand>
        <name>ATP</name>
        <dbReference type="ChEBI" id="CHEBI:30616"/>
    </ligand>
</feature>
<keyword evidence="8" id="KW-1185">Reference proteome</keyword>
<evidence type="ECO:0000256" key="2">
    <source>
        <dbReference type="ARBA" id="ARBA00022840"/>
    </source>
</evidence>
<evidence type="ECO:0000256" key="3">
    <source>
        <dbReference type="ARBA" id="ARBA00038101"/>
    </source>
</evidence>
<dbReference type="Gene3D" id="1.20.930.20">
    <property type="entry name" value="Adaptor protein Cbl, N-terminal domain"/>
    <property type="match status" value="1"/>
</dbReference>
<dbReference type="InterPro" id="IPR036537">
    <property type="entry name" value="Adaptor_Cbl_N_dom_sf"/>
</dbReference>
<dbReference type="InterPro" id="IPR011990">
    <property type="entry name" value="TPR-like_helical_dom_sf"/>
</dbReference>
<evidence type="ECO:0000256" key="5">
    <source>
        <dbReference type="SAM" id="MobiDB-lite"/>
    </source>
</evidence>
<organism evidence="7 8">
    <name type="scientific">Porphyridium purpureum</name>
    <name type="common">Red alga</name>
    <name type="synonym">Porphyridium cruentum</name>
    <dbReference type="NCBI Taxonomy" id="35688"/>
    <lineage>
        <taxon>Eukaryota</taxon>
        <taxon>Rhodophyta</taxon>
        <taxon>Bangiophyceae</taxon>
        <taxon>Porphyridiales</taxon>
        <taxon>Porphyridiaceae</taxon>
        <taxon>Porphyridium</taxon>
    </lineage>
</organism>
<dbReference type="Proteomes" id="UP000324585">
    <property type="component" value="Unassembled WGS sequence"/>
</dbReference>
<dbReference type="SMART" id="SM00220">
    <property type="entry name" value="S_TKc"/>
    <property type="match status" value="1"/>
</dbReference>
<comment type="similarity">
    <text evidence="3">Belongs to the sel-1 family.</text>
</comment>
<feature type="compositionally biased region" description="Basic and acidic residues" evidence="5">
    <location>
        <begin position="724"/>
        <end position="745"/>
    </location>
</feature>
<evidence type="ECO:0000259" key="6">
    <source>
        <dbReference type="PROSITE" id="PS50011"/>
    </source>
</evidence>
<keyword evidence="1 4" id="KW-0547">Nucleotide-binding</keyword>
<dbReference type="Pfam" id="PF00069">
    <property type="entry name" value="Pkinase"/>
    <property type="match status" value="1"/>
</dbReference>
<gene>
    <name evidence="7" type="ORF">FVE85_1183</name>
</gene>
<dbReference type="EMBL" id="VRMN01000002">
    <property type="protein sequence ID" value="KAA8497454.1"/>
    <property type="molecule type" value="Genomic_DNA"/>
</dbReference>
<feature type="compositionally biased region" description="Low complexity" evidence="5">
    <location>
        <begin position="569"/>
        <end position="589"/>
    </location>
</feature>
<protein>
    <submittedName>
        <fullName evidence="7">Secretory immunoglobulin A-binding protein EsiB</fullName>
    </submittedName>
</protein>
<dbReference type="GO" id="GO:0007166">
    <property type="term" value="P:cell surface receptor signaling pathway"/>
    <property type="evidence" value="ECO:0007669"/>
    <property type="project" value="InterPro"/>
</dbReference>
<feature type="region of interest" description="Disordered" evidence="5">
    <location>
        <begin position="722"/>
        <end position="745"/>
    </location>
</feature>
<feature type="region of interest" description="Disordered" evidence="5">
    <location>
        <begin position="770"/>
        <end position="798"/>
    </location>
</feature>
<dbReference type="InterPro" id="IPR000719">
    <property type="entry name" value="Prot_kinase_dom"/>
</dbReference>
<accession>A0A5J4Z3H7</accession>
<dbReference type="InterPro" id="IPR006597">
    <property type="entry name" value="Sel1-like"/>
</dbReference>
<dbReference type="InterPro" id="IPR008271">
    <property type="entry name" value="Ser/Thr_kinase_AS"/>
</dbReference>
<dbReference type="InterPro" id="IPR017441">
    <property type="entry name" value="Protein_kinase_ATP_BS"/>
</dbReference>
<dbReference type="InterPro" id="IPR011009">
    <property type="entry name" value="Kinase-like_dom_sf"/>
</dbReference>
<evidence type="ECO:0000256" key="1">
    <source>
        <dbReference type="ARBA" id="ARBA00022741"/>
    </source>
</evidence>
<reference evidence="8" key="1">
    <citation type="journal article" date="2019" name="Nat. Commun.">
        <title>Expansion of phycobilisome linker gene families in mesophilic red algae.</title>
        <authorList>
            <person name="Lee J."/>
            <person name="Kim D."/>
            <person name="Bhattacharya D."/>
            <person name="Yoon H.S."/>
        </authorList>
    </citation>
    <scope>NUCLEOTIDE SEQUENCE [LARGE SCALE GENOMIC DNA]</scope>
    <source>
        <strain evidence="8">CCMP 1328</strain>
    </source>
</reference>
<dbReference type="SUPFAM" id="SSF81901">
    <property type="entry name" value="HCP-like"/>
    <property type="match status" value="3"/>
</dbReference>
<dbReference type="GO" id="GO:0005524">
    <property type="term" value="F:ATP binding"/>
    <property type="evidence" value="ECO:0007669"/>
    <property type="project" value="UniProtKB-UniRule"/>
</dbReference>
<dbReference type="CDD" id="cd21037">
    <property type="entry name" value="MLKL_NTD"/>
    <property type="match status" value="1"/>
</dbReference>
<dbReference type="InterPro" id="IPR059179">
    <property type="entry name" value="MLKL-like_MCAfunc"/>
</dbReference>
<evidence type="ECO:0000256" key="4">
    <source>
        <dbReference type="PROSITE-ProRule" id="PRU10141"/>
    </source>
</evidence>
<dbReference type="Pfam" id="PF08238">
    <property type="entry name" value="Sel1"/>
    <property type="match status" value="11"/>
</dbReference>
<dbReference type="SUPFAM" id="SSF56112">
    <property type="entry name" value="Protein kinase-like (PK-like)"/>
    <property type="match status" value="1"/>
</dbReference>
<feature type="domain" description="Protein kinase" evidence="6">
    <location>
        <begin position="258"/>
        <end position="528"/>
    </location>
</feature>
<dbReference type="Gene3D" id="1.10.510.10">
    <property type="entry name" value="Transferase(Phosphotransferase) domain 1"/>
    <property type="match status" value="1"/>
</dbReference>
<sequence length="1107" mass="122183">MATAKRVPWGEGMKVAGAIADDVGPALPYVAVAFKVTKIIIEYAQAAKANKDSCMLLAKRAVSIKNMLVEYFGPDGEKLVNKRHDLTHKSLLECLSDLESGLQSACSLVKKFSSAEKAHEKVLRALRAKNYLGEFQACGDRLTELESQLSNIITSKIAHDQEQNQQELLRKLEQNHLEMMQARDADRVRDRSMLERELRALPERIAVLQMHSISADVPTTCVGAGIAGSGDSMQPQLIEPWFIDVADVEKEEHVKGKKRKFVILGTGGFGTVFRGTCRGETVAVKQVNSSGDKAMREFKNELGMMWRVSHENIIRTHGGFYPLDDVDDHEDEMPLIVLEYAPKGSLEKYMFADRKMNLLPKATLLIIFRGVLDGLKYLHASKVLHRDIKPQNILLMEDWTPKISDFGLATVKNTCSFANTKLGTRGYMAPEIIRGDQYNRSCDVWSYGVMLFEMLLGEAMFESEFSEYQILKILEDPKRGVPWDRLNKSEYAKQWPAWVVEIASACLQTTPKKRPTVPDIWLEFYGSMGAEGATAAAKSQTAQYAASTSGLSTAKFDALTGKLSHVTVSGGPVGPSSSTGGSAAGPSGSRPVQAPELSADDKLRYAEEWEVAGNMAYAYEYFKLAAEAGAAEGQFRLGKILLDGSHGMSQHLEHGAGWVRAAAEKGRTDAMIEYGRCHHSGRGVPQNLSLAKEWYAKAAKLGSPAGSEWLKAVETEEQTALRRQQNEAAKRRFEEDKKKAERDRQALEHAAAVRRAAAEEHERLEKEARDLAARREAEAAAARKREEEAAAAEQARREKEARELAARRAAAAKARQDEKNFAEALIWYRKAAQVENAFSQGRVGYFYHKALGGLPQDKRSAVEWYRKAAAQGDAQAQCNLGTCYENGEGGLPQDTRAAVEWWRKAADQASVTAQCGLGYCHEKGLGGLQQDKRAAVEWFRKAAAQGLAEAQCILGYYYSSGEGGLPRDSRVAVEWWHKAADQGLAEAQCSLGYCYSSGEGGLPQDARVAVEWWRTAADQGLAEAQYILGYCYENGEGGLMQDKRAAVEWWRKAAQQGQANAQCALACCYENGSGGLPQDTLAAVQWLRKAAEQGNARAQKALKRLRY</sequence>
<dbReference type="InterPro" id="IPR050767">
    <property type="entry name" value="Sel1_AlgK"/>
</dbReference>
<name>A0A5J4Z3H7_PORPP</name>
<evidence type="ECO:0000313" key="8">
    <source>
        <dbReference type="Proteomes" id="UP000324585"/>
    </source>
</evidence>
<dbReference type="AlphaFoldDB" id="A0A5J4Z3H7"/>
<dbReference type="PANTHER" id="PTHR11102:SF160">
    <property type="entry name" value="ERAD-ASSOCIATED E3 UBIQUITIN-PROTEIN LIGASE COMPONENT HRD3"/>
    <property type="match status" value="1"/>
</dbReference>
<dbReference type="Gene3D" id="1.25.40.10">
    <property type="entry name" value="Tetratricopeptide repeat domain"/>
    <property type="match status" value="2"/>
</dbReference>
<comment type="caution">
    <text evidence="7">The sequence shown here is derived from an EMBL/GenBank/DDBJ whole genome shotgun (WGS) entry which is preliminary data.</text>
</comment>
<dbReference type="SMART" id="SM00671">
    <property type="entry name" value="SEL1"/>
    <property type="match status" value="10"/>
</dbReference>
<proteinExistence type="inferred from homology"/>
<evidence type="ECO:0000313" key="7">
    <source>
        <dbReference type="EMBL" id="KAA8497454.1"/>
    </source>
</evidence>